<sequence>MSEASDRALKDAEGAAKRWDVYVDSEFVEHVSFEAMHRGVTELMLIRGEMRALRIMLCELLSARSRTPS</sequence>
<organism evidence="1 2">
    <name type="scientific">Methylobacterium durans</name>
    <dbReference type="NCBI Taxonomy" id="2202825"/>
    <lineage>
        <taxon>Bacteria</taxon>
        <taxon>Pseudomonadati</taxon>
        <taxon>Pseudomonadota</taxon>
        <taxon>Alphaproteobacteria</taxon>
        <taxon>Hyphomicrobiales</taxon>
        <taxon>Methylobacteriaceae</taxon>
        <taxon>Methylobacterium</taxon>
    </lineage>
</organism>
<accession>A0A2U8WBT9</accession>
<dbReference type="AlphaFoldDB" id="A0A2U8WBT9"/>
<dbReference type="EMBL" id="CP029550">
    <property type="protein sequence ID" value="AWN43634.1"/>
    <property type="molecule type" value="Genomic_DNA"/>
</dbReference>
<dbReference type="Proteomes" id="UP000245926">
    <property type="component" value="Chromosome"/>
</dbReference>
<dbReference type="KEGG" id="mets:DK389_27910"/>
<evidence type="ECO:0000313" key="2">
    <source>
        <dbReference type="Proteomes" id="UP000245926"/>
    </source>
</evidence>
<gene>
    <name evidence="1" type="ORF">DK389_27910</name>
</gene>
<evidence type="ECO:0000313" key="1">
    <source>
        <dbReference type="EMBL" id="AWN43634.1"/>
    </source>
</evidence>
<proteinExistence type="predicted"/>
<dbReference type="RefSeq" id="WP_109894620.1">
    <property type="nucleotide sequence ID" value="NZ_CP029550.1"/>
</dbReference>
<name>A0A2U8WBT9_9HYPH</name>
<reference evidence="2" key="1">
    <citation type="submission" date="2018-05" db="EMBL/GenBank/DDBJ databases">
        <title>Complete Genome Sequence of Methylobacterium sp. 17SD2-17.</title>
        <authorList>
            <person name="Srinivasan S."/>
        </authorList>
    </citation>
    <scope>NUCLEOTIDE SEQUENCE [LARGE SCALE GENOMIC DNA]</scope>
    <source>
        <strain evidence="2">17SD2-17</strain>
    </source>
</reference>
<keyword evidence="2" id="KW-1185">Reference proteome</keyword>
<protein>
    <submittedName>
        <fullName evidence="1">Uncharacterized protein</fullName>
    </submittedName>
</protein>